<evidence type="ECO:0000313" key="4">
    <source>
        <dbReference type="Proteomes" id="UP001314229"/>
    </source>
</evidence>
<evidence type="ECO:0000256" key="1">
    <source>
        <dbReference type="SAM" id="Coils"/>
    </source>
</evidence>
<evidence type="ECO:0000259" key="2">
    <source>
        <dbReference type="PROSITE" id="PS50188"/>
    </source>
</evidence>
<dbReference type="EMBL" id="CAWUFR010000305">
    <property type="protein sequence ID" value="CAK6975565.1"/>
    <property type="molecule type" value="Genomic_DNA"/>
</dbReference>
<feature type="coiled-coil region" evidence="1">
    <location>
        <begin position="80"/>
        <end position="118"/>
    </location>
</feature>
<dbReference type="Proteomes" id="UP001314229">
    <property type="component" value="Unassembled WGS sequence"/>
</dbReference>
<dbReference type="Gene3D" id="2.60.120.920">
    <property type="match status" value="1"/>
</dbReference>
<comment type="caution">
    <text evidence="3">The sequence shown here is derived from an EMBL/GenBank/DDBJ whole genome shotgun (WGS) entry which is preliminary data.</text>
</comment>
<reference evidence="3 4" key="1">
    <citation type="submission" date="2024-01" db="EMBL/GenBank/DDBJ databases">
        <authorList>
            <person name="Alioto T."/>
            <person name="Alioto T."/>
            <person name="Gomez Garrido J."/>
        </authorList>
    </citation>
    <scope>NUCLEOTIDE SEQUENCE [LARGE SCALE GENOMIC DNA]</scope>
</reference>
<dbReference type="PROSITE" id="PS50188">
    <property type="entry name" value="B302_SPRY"/>
    <property type="match status" value="1"/>
</dbReference>
<proteinExistence type="predicted"/>
<dbReference type="SMART" id="SM00589">
    <property type="entry name" value="PRY"/>
    <property type="match status" value="1"/>
</dbReference>
<dbReference type="InterPro" id="IPR003879">
    <property type="entry name" value="Butyrophylin_SPRY"/>
</dbReference>
<dbReference type="InterPro" id="IPR043136">
    <property type="entry name" value="B30.2/SPRY_sf"/>
</dbReference>
<dbReference type="AlphaFoldDB" id="A0AAV1PWI7"/>
<dbReference type="InterPro" id="IPR050143">
    <property type="entry name" value="TRIM/RBCC"/>
</dbReference>
<name>A0AAV1PWI7_SCOSC</name>
<dbReference type="InterPro" id="IPR001870">
    <property type="entry name" value="B30.2/SPRY"/>
</dbReference>
<dbReference type="InterPro" id="IPR058030">
    <property type="entry name" value="TRIM8/14/16/25/29/45/65_CC"/>
</dbReference>
<dbReference type="FunFam" id="2.60.120.920:FF:000004">
    <property type="entry name" value="Butyrophilin subfamily 1 member A1"/>
    <property type="match status" value="1"/>
</dbReference>
<dbReference type="PRINTS" id="PR01407">
    <property type="entry name" value="BUTYPHLNCDUF"/>
</dbReference>
<dbReference type="PANTHER" id="PTHR24103">
    <property type="entry name" value="E3 UBIQUITIN-PROTEIN LIGASE TRIM"/>
    <property type="match status" value="1"/>
</dbReference>
<dbReference type="Pfam" id="PF25600">
    <property type="entry name" value="TRIM_CC"/>
    <property type="match status" value="1"/>
</dbReference>
<gene>
    <name evidence="3" type="ORF">FSCOSCO3_A037900</name>
</gene>
<dbReference type="InterPro" id="IPR003877">
    <property type="entry name" value="SPRY_dom"/>
</dbReference>
<dbReference type="Pfam" id="PF00622">
    <property type="entry name" value="SPRY"/>
    <property type="match status" value="1"/>
</dbReference>
<sequence length="363" mass="41499">MKEGQEEVVSTEDEWDRKKTMLASTKTALQEKIKKRMTKIEEIDMSRQSCKGHLEDEWWEIDSVFTAVLAMVEEAHATALQPLKERRLVLEQEAKELTNELETEVNRLERVISELDDISVLEDHILFLQRYPSLQDMDDIKDWTNVELDTTLSFGTMRKTTITMMEKIQEKLEKLSSIELMRLPKFTVDVKLDPATAHKRLVVSDDGKEVKDAGEDQIVDDAPERFDRFGSVLGLNRLASGKSYWEVEVINKTGWDVGVARGDANRRGKLSINPDNGYWVAVHYEGGKYAALTDPPLRLTLDEKPQKVGVFVDSEEGLVSFYDVTAQSHIYSFAECSFTDELFPYFSPHVKQNDVNSDPLIIS</sequence>
<dbReference type="InterPro" id="IPR006574">
    <property type="entry name" value="PRY"/>
</dbReference>
<accession>A0AAV1PWI7</accession>
<protein>
    <recommendedName>
        <fullName evidence="2">B30.2/SPRY domain-containing protein</fullName>
    </recommendedName>
</protein>
<dbReference type="Pfam" id="PF13765">
    <property type="entry name" value="PRY"/>
    <property type="match status" value="1"/>
</dbReference>
<organism evidence="3 4">
    <name type="scientific">Scomber scombrus</name>
    <name type="common">Atlantic mackerel</name>
    <name type="synonym">Scomber vernalis</name>
    <dbReference type="NCBI Taxonomy" id="13677"/>
    <lineage>
        <taxon>Eukaryota</taxon>
        <taxon>Metazoa</taxon>
        <taxon>Chordata</taxon>
        <taxon>Craniata</taxon>
        <taxon>Vertebrata</taxon>
        <taxon>Euteleostomi</taxon>
        <taxon>Actinopterygii</taxon>
        <taxon>Neopterygii</taxon>
        <taxon>Teleostei</taxon>
        <taxon>Neoteleostei</taxon>
        <taxon>Acanthomorphata</taxon>
        <taxon>Pelagiaria</taxon>
        <taxon>Scombriformes</taxon>
        <taxon>Scombridae</taxon>
        <taxon>Scomber</taxon>
    </lineage>
</organism>
<keyword evidence="4" id="KW-1185">Reference proteome</keyword>
<feature type="domain" description="B30.2/SPRY" evidence="2">
    <location>
        <begin position="170"/>
        <end position="363"/>
    </location>
</feature>
<keyword evidence="1" id="KW-0175">Coiled coil</keyword>
<evidence type="ECO:0000313" key="3">
    <source>
        <dbReference type="EMBL" id="CAK6975565.1"/>
    </source>
</evidence>
<dbReference type="SMART" id="SM00449">
    <property type="entry name" value="SPRY"/>
    <property type="match status" value="1"/>
</dbReference>
<dbReference type="CDD" id="cd13733">
    <property type="entry name" value="SPRY_PRY_C-I_1"/>
    <property type="match status" value="1"/>
</dbReference>
<dbReference type="InterPro" id="IPR013320">
    <property type="entry name" value="ConA-like_dom_sf"/>
</dbReference>
<dbReference type="SUPFAM" id="SSF49899">
    <property type="entry name" value="Concanavalin A-like lectins/glucanases"/>
    <property type="match status" value="1"/>
</dbReference>